<dbReference type="InterPro" id="IPR008271">
    <property type="entry name" value="Ser/Thr_kinase_AS"/>
</dbReference>
<dbReference type="GO" id="GO:0005524">
    <property type="term" value="F:ATP binding"/>
    <property type="evidence" value="ECO:0007669"/>
    <property type="project" value="InterPro"/>
</dbReference>
<dbReference type="PANTHER" id="PTHR14030:SF26">
    <property type="entry name" value="MITOTIC CHECKPOINT SERINE_THREONINE-PROTEIN KINASE BUB1"/>
    <property type="match status" value="1"/>
</dbReference>
<organism evidence="9 10">
    <name type="scientific">Sinocyclocheilus rhinocerous</name>
    <dbReference type="NCBI Taxonomy" id="307959"/>
    <lineage>
        <taxon>Eukaryota</taxon>
        <taxon>Metazoa</taxon>
        <taxon>Chordata</taxon>
        <taxon>Craniata</taxon>
        <taxon>Vertebrata</taxon>
        <taxon>Euteleostomi</taxon>
        <taxon>Actinopterygii</taxon>
        <taxon>Neopterygii</taxon>
        <taxon>Teleostei</taxon>
        <taxon>Ostariophysi</taxon>
        <taxon>Cypriniformes</taxon>
        <taxon>Cyprinidae</taxon>
        <taxon>Cyprininae</taxon>
        <taxon>Sinocyclocheilus</taxon>
    </lineage>
</organism>
<dbReference type="InterPro" id="IPR015661">
    <property type="entry name" value="Bub1/Mad3"/>
</dbReference>
<dbReference type="PANTHER" id="PTHR14030">
    <property type="entry name" value="MITOTIC CHECKPOINT SERINE/THREONINE-PROTEIN KINASE BUB1"/>
    <property type="match status" value="1"/>
</dbReference>
<keyword evidence="10" id="KW-1185">Reference proteome</keyword>
<feature type="region of interest" description="Disordered" evidence="6">
    <location>
        <begin position="552"/>
        <end position="571"/>
    </location>
</feature>
<dbReference type="GO" id="GO:0051754">
    <property type="term" value="P:meiotic sister chromatid cohesion, centromeric"/>
    <property type="evidence" value="ECO:0007669"/>
    <property type="project" value="TreeGrafter"/>
</dbReference>
<feature type="domain" description="Protein kinase" evidence="7">
    <location>
        <begin position="1010"/>
        <end position="1305"/>
    </location>
</feature>
<dbReference type="GO" id="GO:0005634">
    <property type="term" value="C:nucleus"/>
    <property type="evidence" value="ECO:0007669"/>
    <property type="project" value="TreeGrafter"/>
</dbReference>
<name>A0A673KK68_9TELE</name>
<protein>
    <recommendedName>
        <fullName evidence="11">BUB1 N-terminal domain-containing protein</fullName>
    </recommendedName>
</protein>
<keyword evidence="4" id="KW-0137">Centromere</keyword>
<reference evidence="9" key="2">
    <citation type="submission" date="2025-09" db="UniProtKB">
        <authorList>
            <consortium name="Ensembl"/>
        </authorList>
    </citation>
    <scope>IDENTIFICATION</scope>
</reference>
<feature type="region of interest" description="Disordered" evidence="6">
    <location>
        <begin position="355"/>
        <end position="412"/>
    </location>
</feature>
<evidence type="ECO:0000259" key="7">
    <source>
        <dbReference type="PROSITE" id="PS50011"/>
    </source>
</evidence>
<dbReference type="InterPro" id="IPR013212">
    <property type="entry name" value="Mad3/Bub1_I"/>
</dbReference>
<evidence type="ECO:0000256" key="2">
    <source>
        <dbReference type="ARBA" id="ARBA00022454"/>
    </source>
</evidence>
<dbReference type="Pfam" id="PF00069">
    <property type="entry name" value="Pkinase"/>
    <property type="match status" value="1"/>
</dbReference>
<dbReference type="GO" id="GO:0000776">
    <property type="term" value="C:kinetochore"/>
    <property type="evidence" value="ECO:0007669"/>
    <property type="project" value="UniProtKB-KW"/>
</dbReference>
<dbReference type="SMART" id="SM00220">
    <property type="entry name" value="S_TKc"/>
    <property type="match status" value="1"/>
</dbReference>
<dbReference type="Ensembl" id="ENSSRHT00000065511.1">
    <property type="protein sequence ID" value="ENSSRHP00000063746.1"/>
    <property type="gene ID" value="ENSSRHG00000031756.1"/>
</dbReference>
<dbReference type="PROSITE" id="PS00108">
    <property type="entry name" value="PROTEIN_KINASE_ST"/>
    <property type="match status" value="1"/>
</dbReference>
<dbReference type="GO" id="GO:0007094">
    <property type="term" value="P:mitotic spindle assembly checkpoint signaling"/>
    <property type="evidence" value="ECO:0007669"/>
    <property type="project" value="InterPro"/>
</dbReference>
<feature type="coiled-coil region" evidence="5">
    <location>
        <begin position="285"/>
        <end position="328"/>
    </location>
</feature>
<dbReference type="SMART" id="SM00777">
    <property type="entry name" value="Mad3_BUB1_I"/>
    <property type="match status" value="1"/>
</dbReference>
<reference evidence="9" key="1">
    <citation type="submission" date="2025-08" db="UniProtKB">
        <authorList>
            <consortium name="Ensembl"/>
        </authorList>
    </citation>
    <scope>IDENTIFICATION</scope>
</reference>
<keyword evidence="3" id="KW-0995">Kinetochore</keyword>
<dbReference type="SUPFAM" id="SSF56112">
    <property type="entry name" value="Protein kinase-like (PK-like)"/>
    <property type="match status" value="1"/>
</dbReference>
<dbReference type="Pfam" id="PF08311">
    <property type="entry name" value="Mad3_BUB1_I"/>
    <property type="match status" value="1"/>
</dbReference>
<evidence type="ECO:0000256" key="4">
    <source>
        <dbReference type="ARBA" id="ARBA00023328"/>
    </source>
</evidence>
<keyword evidence="2" id="KW-0158">Chromosome</keyword>
<keyword evidence="5" id="KW-0175">Coiled coil</keyword>
<sequence>MLPTLYLSYCKGRFGVGVGVHVNKASHLINVLEAQSERVAPRSSSAFTDHHCRAFELSVRSYAGEDPLDPWDKFVQFLESKLSLEERKGISVVLERLVQTFLQEERYHNDPRYITHCLRCANFCSDPIEVYSYLHSQCVGTQTAALYIDWARQYEEKGQLSQAEMVYQRALESKAQPQDSVLQQYRLLQGRMSVSAQTDASDHVRQPLQNSQLVNQNPRQRDAVQAQCKDPEEPSPAPRMVRIISRSENNPVRTGSGNSVECVSMYCVNELLCEGSELSFEELRARRYFAKCRQQEEQRQLAEKQRRLWEEEEEVRKMKQLLDDLEMNVTLQPAEQRNPAKASLTGAAFHRVEAPEPVWSSRPQTDLQLQTEHSAGHAGKWDSSVAEASHPLTAPLPSAACGSRPESVSGSRESLLGQIESTAVLRDPSTSLIQSSCCAVPDTRETDACDPGDANADMSCGGFNHSHVTPNTSLGYAHATPSRALPSPTVNTREALGVIMDMFQAPTLLQESMFNSTVQPEDSFEKSCRISSAPSCVKAPSATPFMIYQDRDEQENGGSGQDRSKPPQSRALMEVPVSKANDTPVSTESITDESTLWAARNVSVGPCPNHTRDFSLSAHLVSTPLHPHAPHSWDMEELQEENAGISGAEENPYIRQPTKLSPIMEQSPAEEKPSELAECSMHAQGTIVGEGVSLAQPSQGLSLAQHSQSTCSSSRHPLAALSFPDNTALRTHDESMRSSTRPSWSIYQSPEKEPTLPATVVDVLLPKRSFHRRKSGKKPLEENQDVFHEQDVLTSPKAAPGPHWLQMNSSTHAAEPDLDVMKSPPAVSGVSWTIHQSPEEAPETDFLWETIPEPVGQNSDVLSAYREVDVLLPKKSFQRRKSGVKALQALHESLLMSPKQAPKPAQEEPRSPGLGWFCADSPQQPSEPDLDVMASPPQSSRTPDAPMIPMDTSRAVCVQLLSDPWDEELIVSLLSSLQPPLSSNPNLTAWSCRLPTITPKMTVQIAGESLRVDFVLGRGAFATVYQATNLMSTQKLFLKVQKPANPWEFYMDSQLNARLQPSVRHLFNTIYSAHLFTNGSVLIGELHNCGTLLSAINLYKSRSEKVMPQPLVLYFTVCILHMVEQLHQASIIHADIKPDNFLLGERFLENDCFEQDHLEHGLALIDLGQSIDMTLFPEGTAFTAKCMTSGFQCVEMLSGRPWTYQTDYFGIAGTVYCMMFGTYMQVKQEGGIWRTNGVFKRNVHADLWQDFFHTLLNVPDCSSLLCLHSLRLRFDAVLQQNYSSKLRSLKNRLVVQILEARSSRR</sequence>
<dbReference type="Gene3D" id="1.25.40.430">
    <property type="match status" value="1"/>
</dbReference>
<dbReference type="PROSITE" id="PS50011">
    <property type="entry name" value="PROTEIN_KINASE_DOM"/>
    <property type="match status" value="1"/>
</dbReference>
<feature type="compositionally biased region" description="Polar residues" evidence="6">
    <location>
        <begin position="361"/>
        <end position="373"/>
    </location>
</feature>
<dbReference type="InterPro" id="IPR011009">
    <property type="entry name" value="Kinase-like_dom_sf"/>
</dbReference>
<dbReference type="Gene3D" id="6.10.130.20">
    <property type="match status" value="1"/>
</dbReference>
<accession>A0A673KK68</accession>
<feature type="compositionally biased region" description="Polar residues" evidence="6">
    <location>
        <begin position="737"/>
        <end position="748"/>
    </location>
</feature>
<evidence type="ECO:0008006" key="11">
    <source>
        <dbReference type="Google" id="ProtNLM"/>
    </source>
</evidence>
<proteinExistence type="predicted"/>
<evidence type="ECO:0000256" key="3">
    <source>
        <dbReference type="ARBA" id="ARBA00022838"/>
    </source>
</evidence>
<feature type="region of interest" description="Disordered" evidence="6">
    <location>
        <begin position="731"/>
        <end position="750"/>
    </location>
</feature>
<evidence type="ECO:0000313" key="10">
    <source>
        <dbReference type="Proteomes" id="UP000472270"/>
    </source>
</evidence>
<dbReference type="Gene3D" id="1.10.510.10">
    <property type="entry name" value="Transferase(Phosphotransferase) domain 1"/>
    <property type="match status" value="1"/>
</dbReference>
<evidence type="ECO:0000256" key="6">
    <source>
        <dbReference type="SAM" id="MobiDB-lite"/>
    </source>
</evidence>
<evidence type="ECO:0000313" key="9">
    <source>
        <dbReference type="Ensembl" id="ENSSRHP00000063746.1"/>
    </source>
</evidence>
<dbReference type="Proteomes" id="UP000472270">
    <property type="component" value="Unassembled WGS sequence"/>
</dbReference>
<dbReference type="GO" id="GO:0004672">
    <property type="term" value="F:protein kinase activity"/>
    <property type="evidence" value="ECO:0007669"/>
    <property type="project" value="InterPro"/>
</dbReference>
<evidence type="ECO:0000256" key="1">
    <source>
        <dbReference type="ARBA" id="ARBA00004629"/>
    </source>
</evidence>
<gene>
    <name evidence="9" type="primary">bub1</name>
</gene>
<evidence type="ECO:0000259" key="8">
    <source>
        <dbReference type="PROSITE" id="PS51489"/>
    </source>
</evidence>
<feature type="domain" description="BUB1 N-terminal" evidence="8">
    <location>
        <begin position="55"/>
        <end position="222"/>
    </location>
</feature>
<comment type="subcellular location">
    <subcellularLocation>
        <location evidence="1">Chromosome</location>
        <location evidence="1">Centromere</location>
        <location evidence="1">Kinetochore</location>
    </subcellularLocation>
</comment>
<evidence type="ECO:0000256" key="5">
    <source>
        <dbReference type="SAM" id="Coils"/>
    </source>
</evidence>
<feature type="region of interest" description="Disordered" evidence="6">
    <location>
        <begin position="215"/>
        <end position="237"/>
    </location>
</feature>
<dbReference type="InterPro" id="IPR000719">
    <property type="entry name" value="Prot_kinase_dom"/>
</dbReference>
<dbReference type="PROSITE" id="PS51489">
    <property type="entry name" value="BUB1_N"/>
    <property type="match status" value="1"/>
</dbReference>
<feature type="region of interest" description="Disordered" evidence="6">
    <location>
        <begin position="897"/>
        <end position="948"/>
    </location>
</feature>